<evidence type="ECO:0000256" key="3">
    <source>
        <dbReference type="ARBA" id="ARBA00011906"/>
    </source>
</evidence>
<sequence>MHHSSLLITLFTFMLSAASELIEVHGVKNAGVRPRLELRDLAANTAMLNLFLQGLERFQATDQSDPDSYFEIAGIHGVPYRSWQDISPRPGASAPGYCPHFSNVFFPWHRPYLALFEQSLYKHILDVVRQFPEGDERDQQRKVADAIRLPYWDWALPLKSGPIIPEIMSNKTIVVKRPNGTEESIQNPLYSYRFHPHNPDELNDNVLKVSLSDQLYQFISTKRSPTSSPADNEDAPEDLKAAEERFSTGIQQKRDRLFNLLWKNTTYSAISNHGGQADNFEEIHGWAHLSIGGTNGPHGHMTETPMSAFDPSFWLHHAMMDRLIAIWQRLHPETYVEPQSQDFGTWAYSVRSTLDANSSLYPFPKSQDEMWTSNEVRDTRVFGYTYVELQLPKIQDIKAAVNTLYNDNPSFGKRSMDNGTRVYDPTADFIEYNANVAIDQMAVGGGSFAVYFFLGTFSQDTTDWDYDDNLIGTEAILSIKAPHGDSGPSLITGSVPLTRSLRARWENGRLESLDEDKVIPYLQEHLHWRVRRSSDGAQVPVSRLPSLAVSVVSSLIRPAQSEGEFPRQLTDTKTHPEVVDHNEGDGDLS</sequence>
<evidence type="ECO:0000256" key="4">
    <source>
        <dbReference type="ARBA" id="ARBA00022723"/>
    </source>
</evidence>
<dbReference type="PROSITE" id="PS00497">
    <property type="entry name" value="TYROSINASE_1"/>
    <property type="match status" value="1"/>
</dbReference>
<protein>
    <recommendedName>
        <fullName evidence="3">tyrosinase</fullName>
        <ecNumber evidence="3">1.14.18.1</ecNumber>
    </recommendedName>
</protein>
<name>A0A6A6WEL2_9PEZI</name>
<evidence type="ECO:0000313" key="15">
    <source>
        <dbReference type="EMBL" id="KAF2760027.1"/>
    </source>
</evidence>
<keyword evidence="5" id="KW-0560">Oxidoreductase</keyword>
<comment type="catalytic activity">
    <reaction evidence="9">
        <text>2 L-dopa + O2 = 2 L-dopaquinone + 2 H2O</text>
        <dbReference type="Rhea" id="RHEA:34287"/>
        <dbReference type="ChEBI" id="CHEBI:15377"/>
        <dbReference type="ChEBI" id="CHEBI:15379"/>
        <dbReference type="ChEBI" id="CHEBI:57504"/>
        <dbReference type="ChEBI" id="CHEBI:57924"/>
        <dbReference type="EC" id="1.14.18.1"/>
    </reaction>
</comment>
<comment type="similarity">
    <text evidence="2">Belongs to the tyrosinase family.</text>
</comment>
<evidence type="ECO:0000256" key="1">
    <source>
        <dbReference type="ARBA" id="ARBA00001973"/>
    </source>
</evidence>
<dbReference type="Gene3D" id="1.10.1280.10">
    <property type="entry name" value="Di-copper center containing domain from catechol oxidase"/>
    <property type="match status" value="1"/>
</dbReference>
<accession>A0A6A6WEL2</accession>
<dbReference type="EMBL" id="ML996569">
    <property type="protein sequence ID" value="KAF2760027.1"/>
    <property type="molecule type" value="Genomic_DNA"/>
</dbReference>
<feature type="compositionally biased region" description="Basic and acidic residues" evidence="11">
    <location>
        <begin position="570"/>
        <end position="589"/>
    </location>
</feature>
<dbReference type="GO" id="GO:0042438">
    <property type="term" value="P:melanin biosynthetic process"/>
    <property type="evidence" value="ECO:0007669"/>
    <property type="project" value="UniProtKB-KW"/>
</dbReference>
<dbReference type="InterPro" id="IPR041640">
    <property type="entry name" value="Tyrosinase_C"/>
</dbReference>
<dbReference type="PANTHER" id="PTHR11474:SF76">
    <property type="entry name" value="SHKT DOMAIN-CONTAINING PROTEIN"/>
    <property type="match status" value="1"/>
</dbReference>
<keyword evidence="16" id="KW-1185">Reference proteome</keyword>
<evidence type="ECO:0000256" key="10">
    <source>
        <dbReference type="ARBA" id="ARBA00048881"/>
    </source>
</evidence>
<dbReference type="PRINTS" id="PR00092">
    <property type="entry name" value="TYROSINASE"/>
</dbReference>
<dbReference type="GeneID" id="54487851"/>
<evidence type="ECO:0000256" key="7">
    <source>
        <dbReference type="ARBA" id="ARBA00023033"/>
    </source>
</evidence>
<evidence type="ECO:0000259" key="13">
    <source>
        <dbReference type="PROSITE" id="PS00497"/>
    </source>
</evidence>
<dbReference type="GO" id="GO:0004503">
    <property type="term" value="F:tyrosinase activity"/>
    <property type="evidence" value="ECO:0007669"/>
    <property type="project" value="UniProtKB-EC"/>
</dbReference>
<feature type="signal peptide" evidence="12">
    <location>
        <begin position="1"/>
        <end position="18"/>
    </location>
</feature>
<dbReference type="OrthoDB" id="6132182at2759"/>
<dbReference type="AlphaFoldDB" id="A0A6A6WEL2"/>
<reference evidence="15" key="1">
    <citation type="journal article" date="2020" name="Stud. Mycol.">
        <title>101 Dothideomycetes genomes: a test case for predicting lifestyles and emergence of pathogens.</title>
        <authorList>
            <person name="Haridas S."/>
            <person name="Albert R."/>
            <person name="Binder M."/>
            <person name="Bloem J."/>
            <person name="Labutti K."/>
            <person name="Salamov A."/>
            <person name="Andreopoulos B."/>
            <person name="Baker S."/>
            <person name="Barry K."/>
            <person name="Bills G."/>
            <person name="Bluhm B."/>
            <person name="Cannon C."/>
            <person name="Castanera R."/>
            <person name="Culley D."/>
            <person name="Daum C."/>
            <person name="Ezra D."/>
            <person name="Gonzalez J."/>
            <person name="Henrissat B."/>
            <person name="Kuo A."/>
            <person name="Liang C."/>
            <person name="Lipzen A."/>
            <person name="Lutzoni F."/>
            <person name="Magnuson J."/>
            <person name="Mondo S."/>
            <person name="Nolan M."/>
            <person name="Ohm R."/>
            <person name="Pangilinan J."/>
            <person name="Park H.-J."/>
            <person name="Ramirez L."/>
            <person name="Alfaro M."/>
            <person name="Sun H."/>
            <person name="Tritt A."/>
            <person name="Yoshinaga Y."/>
            <person name="Zwiers L.-H."/>
            <person name="Turgeon B."/>
            <person name="Goodwin S."/>
            <person name="Spatafora J."/>
            <person name="Crous P."/>
            <person name="Grigoriev I."/>
        </authorList>
    </citation>
    <scope>NUCLEOTIDE SEQUENCE</scope>
    <source>
        <strain evidence="15">CBS 121739</strain>
    </source>
</reference>
<keyword evidence="7" id="KW-0503">Monooxygenase</keyword>
<keyword evidence="8" id="KW-0470">Melanin biosynthesis</keyword>
<gene>
    <name evidence="15" type="ORF">EJ05DRAFT_499216</name>
</gene>
<evidence type="ECO:0000313" key="16">
    <source>
        <dbReference type="Proteomes" id="UP000799437"/>
    </source>
</evidence>
<proteinExistence type="inferred from homology"/>
<dbReference type="SUPFAM" id="SSF48056">
    <property type="entry name" value="Di-copper centre-containing domain"/>
    <property type="match status" value="1"/>
</dbReference>
<dbReference type="GO" id="GO:0046872">
    <property type="term" value="F:metal ion binding"/>
    <property type="evidence" value="ECO:0007669"/>
    <property type="project" value="UniProtKB-KW"/>
</dbReference>
<dbReference type="InterPro" id="IPR050316">
    <property type="entry name" value="Tyrosinase/Hemocyanin"/>
</dbReference>
<feature type="chain" id="PRO_5025631975" description="tyrosinase" evidence="12">
    <location>
        <begin position="19"/>
        <end position="589"/>
    </location>
</feature>
<dbReference type="InterPro" id="IPR008922">
    <property type="entry name" value="Di-copper_centre_dom_sf"/>
</dbReference>
<keyword evidence="12" id="KW-0732">Signal</keyword>
<comment type="catalytic activity">
    <reaction evidence="10">
        <text>L-tyrosine + O2 = L-dopaquinone + H2O</text>
        <dbReference type="Rhea" id="RHEA:18117"/>
        <dbReference type="ChEBI" id="CHEBI:15377"/>
        <dbReference type="ChEBI" id="CHEBI:15379"/>
        <dbReference type="ChEBI" id="CHEBI:57924"/>
        <dbReference type="ChEBI" id="CHEBI:58315"/>
        <dbReference type="EC" id="1.14.18.1"/>
    </reaction>
</comment>
<evidence type="ECO:0000256" key="2">
    <source>
        <dbReference type="ARBA" id="ARBA00009928"/>
    </source>
</evidence>
<dbReference type="PROSITE" id="PS00498">
    <property type="entry name" value="TYROSINASE_2"/>
    <property type="match status" value="1"/>
</dbReference>
<evidence type="ECO:0000259" key="14">
    <source>
        <dbReference type="PROSITE" id="PS00498"/>
    </source>
</evidence>
<feature type="domain" description="Tyrosinase copper-binding" evidence="14">
    <location>
        <begin position="310"/>
        <end position="321"/>
    </location>
</feature>
<evidence type="ECO:0000256" key="6">
    <source>
        <dbReference type="ARBA" id="ARBA00023008"/>
    </source>
</evidence>
<dbReference type="PANTHER" id="PTHR11474">
    <property type="entry name" value="TYROSINASE FAMILY MEMBER"/>
    <property type="match status" value="1"/>
</dbReference>
<comment type="cofactor">
    <cofactor evidence="1">
        <name>Cu(2+)</name>
        <dbReference type="ChEBI" id="CHEBI:29036"/>
    </cofactor>
</comment>
<evidence type="ECO:0000256" key="5">
    <source>
        <dbReference type="ARBA" id="ARBA00023002"/>
    </source>
</evidence>
<dbReference type="RefSeq" id="XP_033602478.1">
    <property type="nucleotide sequence ID" value="XM_033746797.1"/>
</dbReference>
<evidence type="ECO:0000256" key="11">
    <source>
        <dbReference type="SAM" id="MobiDB-lite"/>
    </source>
</evidence>
<dbReference type="Proteomes" id="UP000799437">
    <property type="component" value="Unassembled WGS sequence"/>
</dbReference>
<dbReference type="Pfam" id="PF18132">
    <property type="entry name" value="Tyrosinase_C"/>
    <property type="match status" value="1"/>
</dbReference>
<dbReference type="Pfam" id="PF00264">
    <property type="entry name" value="Tyrosinase"/>
    <property type="match status" value="1"/>
</dbReference>
<dbReference type="InterPro" id="IPR002227">
    <property type="entry name" value="Tyrosinase_Cu-bd"/>
</dbReference>
<feature type="domain" description="Tyrosinase copper-binding" evidence="13">
    <location>
        <begin position="100"/>
        <end position="117"/>
    </location>
</feature>
<keyword evidence="4" id="KW-0479">Metal-binding</keyword>
<evidence type="ECO:0000256" key="12">
    <source>
        <dbReference type="SAM" id="SignalP"/>
    </source>
</evidence>
<organism evidence="15 16">
    <name type="scientific">Pseudovirgaria hyperparasitica</name>
    <dbReference type="NCBI Taxonomy" id="470096"/>
    <lineage>
        <taxon>Eukaryota</taxon>
        <taxon>Fungi</taxon>
        <taxon>Dikarya</taxon>
        <taxon>Ascomycota</taxon>
        <taxon>Pezizomycotina</taxon>
        <taxon>Dothideomycetes</taxon>
        <taxon>Dothideomycetes incertae sedis</taxon>
        <taxon>Acrospermales</taxon>
        <taxon>Acrospermaceae</taxon>
        <taxon>Pseudovirgaria</taxon>
    </lineage>
</organism>
<evidence type="ECO:0000256" key="9">
    <source>
        <dbReference type="ARBA" id="ARBA00048233"/>
    </source>
</evidence>
<evidence type="ECO:0000256" key="8">
    <source>
        <dbReference type="ARBA" id="ARBA00023101"/>
    </source>
</evidence>
<feature type="region of interest" description="Disordered" evidence="11">
    <location>
        <begin position="561"/>
        <end position="589"/>
    </location>
</feature>
<dbReference type="EC" id="1.14.18.1" evidence="3"/>
<dbReference type="Gene3D" id="2.60.310.20">
    <property type="match status" value="1"/>
</dbReference>
<keyword evidence="6" id="KW-0186">Copper</keyword>